<proteinExistence type="predicted"/>
<dbReference type="EMBL" id="BMJV01000001">
    <property type="protein sequence ID" value="GGG60020.1"/>
    <property type="molecule type" value="Genomic_DNA"/>
</dbReference>
<evidence type="ECO:0000313" key="3">
    <source>
        <dbReference type="Proteomes" id="UP000617145"/>
    </source>
</evidence>
<reference evidence="2" key="1">
    <citation type="journal article" date="2014" name="Int. J. Syst. Evol. Microbiol.">
        <title>Complete genome sequence of Corynebacterium casei LMG S-19264T (=DSM 44701T), isolated from a smear-ripened cheese.</title>
        <authorList>
            <consortium name="US DOE Joint Genome Institute (JGI-PGF)"/>
            <person name="Walter F."/>
            <person name="Albersmeier A."/>
            <person name="Kalinowski J."/>
            <person name="Ruckert C."/>
        </authorList>
    </citation>
    <scope>NUCLEOTIDE SEQUENCE</scope>
    <source>
        <strain evidence="2">CGMCC 1.15762</strain>
    </source>
</reference>
<gene>
    <name evidence="2" type="ORF">GCM10011415_02440</name>
</gene>
<feature type="domain" description="Histidine kinase/HSP90-like ATPase" evidence="1">
    <location>
        <begin position="165"/>
        <end position="301"/>
    </location>
</feature>
<accession>A0A8J3EEN7</accession>
<dbReference type="InterPro" id="IPR003594">
    <property type="entry name" value="HATPase_dom"/>
</dbReference>
<comment type="caution">
    <text evidence="2">The sequence shown here is derived from an EMBL/GenBank/DDBJ whole genome shotgun (WGS) entry which is preliminary data.</text>
</comment>
<dbReference type="Gene3D" id="3.30.565.10">
    <property type="entry name" value="Histidine kinase-like ATPase, C-terminal domain"/>
    <property type="match status" value="1"/>
</dbReference>
<dbReference type="RefSeq" id="WP_188788034.1">
    <property type="nucleotide sequence ID" value="NZ_BMJV01000001.1"/>
</dbReference>
<keyword evidence="3" id="KW-1185">Reference proteome</keyword>
<dbReference type="InterPro" id="IPR036890">
    <property type="entry name" value="HATPase_C_sf"/>
</dbReference>
<evidence type="ECO:0000259" key="1">
    <source>
        <dbReference type="Pfam" id="PF13581"/>
    </source>
</evidence>
<protein>
    <recommendedName>
        <fullName evidence="1">Histidine kinase/HSP90-like ATPase domain-containing protein</fullName>
    </recommendedName>
</protein>
<dbReference type="AlphaFoldDB" id="A0A8J3EEN7"/>
<reference evidence="2" key="2">
    <citation type="submission" date="2020-09" db="EMBL/GenBank/DDBJ databases">
        <authorList>
            <person name="Sun Q."/>
            <person name="Zhou Y."/>
        </authorList>
    </citation>
    <scope>NUCLEOTIDE SEQUENCE</scope>
    <source>
        <strain evidence="2">CGMCC 1.15762</strain>
    </source>
</reference>
<evidence type="ECO:0000313" key="2">
    <source>
        <dbReference type="EMBL" id="GGG60020.1"/>
    </source>
</evidence>
<sequence>MNPPHLINFEDGIEDTLLFLKSIREKMGRKRSPSSNRVNWVKEIPNRLPRISTFYDFSKIESISVSAALVIASCYDRARRMSGITPPAINYGEWPQDVFQVLHDVGFFEFVGHVGVGSGIPVHIGGVSGRKVTSAVSGTNANGLEECSDRVLELLRFLSVDDEYAEQLLIDINSVVSEAMINVARHAYPKEFVENSEYDTIGQWWFAAQADRDKREIRVVVYDQGATIPGTLPQREWFKHAVETIMRSVVPDFDYDRDKAERIGTHDQHYINYSMKKGKTQTQDPQRGLGLPQMQSLIDLCDDGSISIVSRYGFYRYSKGTGITKSGLSTELEGTLVEWRLSLPAGVETNE</sequence>
<organism evidence="2 3">
    <name type="scientific">Salipiger pallidus</name>
    <dbReference type="NCBI Taxonomy" id="1775170"/>
    <lineage>
        <taxon>Bacteria</taxon>
        <taxon>Pseudomonadati</taxon>
        <taxon>Pseudomonadota</taxon>
        <taxon>Alphaproteobacteria</taxon>
        <taxon>Rhodobacterales</taxon>
        <taxon>Roseobacteraceae</taxon>
        <taxon>Salipiger</taxon>
    </lineage>
</organism>
<dbReference type="Proteomes" id="UP000617145">
    <property type="component" value="Unassembled WGS sequence"/>
</dbReference>
<name>A0A8J3EEN7_9RHOB</name>
<dbReference type="Pfam" id="PF13581">
    <property type="entry name" value="HATPase_c_2"/>
    <property type="match status" value="1"/>
</dbReference>